<gene>
    <name evidence="10" type="ORF">SAMN05421640_0066</name>
</gene>
<dbReference type="EMBL" id="FZPD01000001">
    <property type="protein sequence ID" value="SNS42031.1"/>
    <property type="molecule type" value="Genomic_DNA"/>
</dbReference>
<dbReference type="PANTHER" id="PTHR30489">
    <property type="entry name" value="LIPOPROTEIN-RELEASING SYSTEM TRANSMEMBRANE PROTEIN LOLE"/>
    <property type="match status" value="1"/>
</dbReference>
<proteinExistence type="inferred from homology"/>
<comment type="subcellular location">
    <subcellularLocation>
        <location evidence="1">Cell membrane</location>
        <topology evidence="1">Multi-pass membrane protein</topology>
    </subcellularLocation>
</comment>
<evidence type="ECO:0000256" key="6">
    <source>
        <dbReference type="ARBA" id="ARBA00023136"/>
    </source>
</evidence>
<dbReference type="PANTHER" id="PTHR30489:SF0">
    <property type="entry name" value="LIPOPROTEIN-RELEASING SYSTEM TRANSMEMBRANE PROTEIN LOLE"/>
    <property type="match status" value="1"/>
</dbReference>
<evidence type="ECO:0000256" key="7">
    <source>
        <dbReference type="SAM" id="Phobius"/>
    </source>
</evidence>
<keyword evidence="6 7" id="KW-0472">Membrane</keyword>
<feature type="domain" description="MacB-like periplasmic core" evidence="9">
    <location>
        <begin position="25"/>
        <end position="152"/>
    </location>
</feature>
<evidence type="ECO:0000259" key="8">
    <source>
        <dbReference type="Pfam" id="PF02687"/>
    </source>
</evidence>
<dbReference type="Pfam" id="PF12704">
    <property type="entry name" value="MacB_PCD"/>
    <property type="match status" value="1"/>
</dbReference>
<dbReference type="InterPro" id="IPR003838">
    <property type="entry name" value="ABC3_permease_C"/>
</dbReference>
<dbReference type="InterPro" id="IPR025857">
    <property type="entry name" value="MacB_PCD"/>
</dbReference>
<comment type="similarity">
    <text evidence="2">Belongs to the ABC-4 integral membrane protein family. LolC/E subfamily.</text>
</comment>
<evidence type="ECO:0000313" key="11">
    <source>
        <dbReference type="Proteomes" id="UP000198393"/>
    </source>
</evidence>
<organism evidence="10 11">
    <name type="scientific">Ekhidna lutea</name>
    <dbReference type="NCBI Taxonomy" id="447679"/>
    <lineage>
        <taxon>Bacteria</taxon>
        <taxon>Pseudomonadati</taxon>
        <taxon>Bacteroidota</taxon>
        <taxon>Cytophagia</taxon>
        <taxon>Cytophagales</taxon>
        <taxon>Reichenbachiellaceae</taxon>
        <taxon>Ekhidna</taxon>
    </lineage>
</organism>
<feature type="transmembrane region" description="Helical" evidence="7">
    <location>
        <begin position="20"/>
        <end position="46"/>
    </location>
</feature>
<accession>A0A239EC39</accession>
<sequence length="408" mass="45389">MNFPFFIARKYFLSGKKKNFINVISIISMVVVSIGTMCLIIALSVFNGLEGLLRSMYGNFDPDIVITPTYGKSFESNSDHLAKIRSVDGILGVSEVIEDNVLVEYKESQRLVRMKGVSRDFDKYSGIKNVMVAGEFPLVRDSIGYALIGRGVQYDLSLSLKNDFYTLQMYYPKDIAPGVVNPSRMYNLLNIIPGGIFAIEKYYDDNYVFVPVEFAKDLLNYGNKLTSYDVYLQEDRDPATVKKQIQANLGEQFKVKLGEELHSDLYKVLKIEKLFVFLILVAIIGIASINIFFSLTMLVIEKKKDISILFAQGASTKLIRNIFLYEGSIVAFSGAGVGLILGISLSLLQQHFGLVGMGMDTAVINSYPVKIEVTDILLTVIAVILITILASIQPAIKASKSFSTQTLQ</sequence>
<name>A0A239EC39_EKHLU</name>
<keyword evidence="10" id="KW-0449">Lipoprotein</keyword>
<keyword evidence="4 7" id="KW-0812">Transmembrane</keyword>
<dbReference type="Proteomes" id="UP000198393">
    <property type="component" value="Unassembled WGS sequence"/>
</dbReference>
<evidence type="ECO:0000259" key="9">
    <source>
        <dbReference type="Pfam" id="PF12704"/>
    </source>
</evidence>
<dbReference type="GO" id="GO:0098797">
    <property type="term" value="C:plasma membrane protein complex"/>
    <property type="evidence" value="ECO:0007669"/>
    <property type="project" value="TreeGrafter"/>
</dbReference>
<dbReference type="AlphaFoldDB" id="A0A239EC39"/>
<dbReference type="Pfam" id="PF02687">
    <property type="entry name" value="FtsX"/>
    <property type="match status" value="1"/>
</dbReference>
<feature type="domain" description="ABC3 transporter permease C-terminal" evidence="8">
    <location>
        <begin position="278"/>
        <end position="400"/>
    </location>
</feature>
<protein>
    <submittedName>
        <fullName evidence="10">Lipoprotein-releasing system permease protein</fullName>
    </submittedName>
</protein>
<feature type="transmembrane region" description="Helical" evidence="7">
    <location>
        <begin position="274"/>
        <end position="301"/>
    </location>
</feature>
<feature type="transmembrane region" description="Helical" evidence="7">
    <location>
        <begin position="376"/>
        <end position="396"/>
    </location>
</feature>
<evidence type="ECO:0000256" key="3">
    <source>
        <dbReference type="ARBA" id="ARBA00022475"/>
    </source>
</evidence>
<dbReference type="InterPro" id="IPR051447">
    <property type="entry name" value="Lipoprotein-release_system"/>
</dbReference>
<evidence type="ECO:0000256" key="2">
    <source>
        <dbReference type="ARBA" id="ARBA00005236"/>
    </source>
</evidence>
<feature type="transmembrane region" description="Helical" evidence="7">
    <location>
        <begin position="322"/>
        <end position="348"/>
    </location>
</feature>
<evidence type="ECO:0000256" key="4">
    <source>
        <dbReference type="ARBA" id="ARBA00022692"/>
    </source>
</evidence>
<keyword evidence="11" id="KW-1185">Reference proteome</keyword>
<evidence type="ECO:0000256" key="1">
    <source>
        <dbReference type="ARBA" id="ARBA00004651"/>
    </source>
</evidence>
<dbReference type="RefSeq" id="WP_089354858.1">
    <property type="nucleotide sequence ID" value="NZ_FZPD01000001.1"/>
</dbReference>
<reference evidence="10 11" key="1">
    <citation type="submission" date="2017-06" db="EMBL/GenBank/DDBJ databases">
        <authorList>
            <person name="Kim H.J."/>
            <person name="Triplett B.A."/>
        </authorList>
    </citation>
    <scope>NUCLEOTIDE SEQUENCE [LARGE SCALE GENOMIC DNA]</scope>
    <source>
        <strain evidence="10 11">DSM 19307</strain>
    </source>
</reference>
<evidence type="ECO:0000256" key="5">
    <source>
        <dbReference type="ARBA" id="ARBA00022989"/>
    </source>
</evidence>
<keyword evidence="3" id="KW-1003">Cell membrane</keyword>
<dbReference type="GO" id="GO:0044874">
    <property type="term" value="P:lipoprotein localization to outer membrane"/>
    <property type="evidence" value="ECO:0007669"/>
    <property type="project" value="TreeGrafter"/>
</dbReference>
<dbReference type="OrthoDB" id="1522724at2"/>
<keyword evidence="5 7" id="KW-1133">Transmembrane helix</keyword>
<evidence type="ECO:0000313" key="10">
    <source>
        <dbReference type="EMBL" id="SNS42031.1"/>
    </source>
</evidence>